<evidence type="ECO:0000313" key="1">
    <source>
        <dbReference type="EMBL" id="KAI2388312.1"/>
    </source>
</evidence>
<accession>A0ACB8UYK9</accession>
<name>A0ACB8UYK9_9EURO</name>
<gene>
    <name evidence="1" type="ORF">LOY88_002712</name>
</gene>
<protein>
    <submittedName>
        <fullName evidence="1">Uncharacterized protein</fullName>
    </submittedName>
</protein>
<sequence length="318" mass="34704">MSAGTDLLTTLLRRQINPEDCTFETCNILDSWYKYRPSFVANLILTIIFGLSAITYTVQGVATRRFIGFSIAMALGTAGETTGYVGRILMWQNPWKQIPFMIQICCLTIAPAFLAAGIYFTLSRIVTAFGVDNSRIPPLWYPRIFIPCDVLALALQGAGGGIASTSTDPAGANLGKNLMIAGLVAQVVTLSAFIALAVDFSVRAWRRLRAIGDAALDPRHARLRRSFGFRAFLGALALATLCIFVRCVFRVAELSEGWNGPLMRDEPLFIALEGVMIIVAVLALNVFNPAIFFKAGYDKDIALEMKTDTIDSGRSTVI</sequence>
<organism evidence="1">
    <name type="scientific">Ophidiomyces ophidiicola</name>
    <dbReference type="NCBI Taxonomy" id="1387563"/>
    <lineage>
        <taxon>Eukaryota</taxon>
        <taxon>Fungi</taxon>
        <taxon>Dikarya</taxon>
        <taxon>Ascomycota</taxon>
        <taxon>Pezizomycotina</taxon>
        <taxon>Eurotiomycetes</taxon>
        <taxon>Eurotiomycetidae</taxon>
        <taxon>Onygenales</taxon>
        <taxon>Onygenaceae</taxon>
        <taxon>Ophidiomyces</taxon>
    </lineage>
</organism>
<comment type="caution">
    <text evidence="1">The sequence shown here is derived from an EMBL/GenBank/DDBJ whole genome shotgun (WGS) entry which is preliminary data.</text>
</comment>
<proteinExistence type="predicted"/>
<dbReference type="EMBL" id="JALBCA010000032">
    <property type="protein sequence ID" value="KAI2388312.1"/>
    <property type="molecule type" value="Genomic_DNA"/>
</dbReference>
<reference evidence="1" key="1">
    <citation type="journal article" date="2022" name="bioRxiv">
        <title>Population genetic analysis of Ophidiomyces ophidiicola, the causative agent of snake fungal disease, indicates recent introductions to the USA.</title>
        <authorList>
            <person name="Ladner J.T."/>
            <person name="Palmer J.M."/>
            <person name="Ettinger C.L."/>
            <person name="Stajich J.E."/>
            <person name="Farrell T.M."/>
            <person name="Glorioso B.M."/>
            <person name="Lawson B."/>
            <person name="Price S.J."/>
            <person name="Stengle A.G."/>
            <person name="Grear D.A."/>
            <person name="Lorch J.M."/>
        </authorList>
    </citation>
    <scope>NUCLEOTIDE SEQUENCE</scope>
    <source>
        <strain evidence="1">NWHC 24266-5</strain>
    </source>
</reference>